<dbReference type="Proteomes" id="UP000675920">
    <property type="component" value="Unplaced"/>
</dbReference>
<reference evidence="2" key="1">
    <citation type="submission" date="2025-08" db="UniProtKB">
        <authorList>
            <consortium name="RefSeq"/>
        </authorList>
    </citation>
    <scope>IDENTIFICATION</scope>
</reference>
<dbReference type="AlphaFoldDB" id="A0A8B6X3H4"/>
<sequence length="294" mass="31552">MAHHVTQSQASAIQSATGGFPEPGTVRVLMERLLNSPQLIRSRRLVRLIQHIVDATLAGQRRELSEMAIGLAVFDRDPATYNPAEDPIVRVQARRLRDKLAAYYEADGRDDAWQIVVPCGGYVAVFRQSVPFNPPGHVAGRRASASNDLLAAPAASLTPASGASGELIVAPLVSLNVEPRDHRFVDGVNEELIGAIARVYEAEAHSGVPLAIRTRLGTTDRRAPGGDGRAHVLEGSIRRAGNRARASLRLSCADDGRVLWAGQFDEAIDDELAAQEALCAAVIRAIGTLRPLLC</sequence>
<evidence type="ECO:0008006" key="3">
    <source>
        <dbReference type="Google" id="ProtNLM"/>
    </source>
</evidence>
<evidence type="ECO:0000313" key="1">
    <source>
        <dbReference type="Proteomes" id="UP000675920"/>
    </source>
</evidence>
<accession>A0A8B6X3H4</accession>
<protein>
    <recommendedName>
        <fullName evidence="3">TolB amino-terminal domain-containing protein</fullName>
    </recommendedName>
</protein>
<keyword evidence="1" id="KW-1185">Reference proteome</keyword>
<dbReference type="OrthoDB" id="1971692at2"/>
<evidence type="ECO:0000313" key="2">
    <source>
        <dbReference type="RefSeq" id="WP_028311209.1"/>
    </source>
</evidence>
<proteinExistence type="predicted"/>
<name>A0A8B6X3H4_9BURK</name>
<dbReference type="RefSeq" id="WP_028311209.1">
    <property type="nucleotide sequence ID" value="NZ_AXWS01000008.1"/>
</dbReference>
<organism evidence="1 2">
    <name type="scientific">Derxia gummosa DSM 723</name>
    <dbReference type="NCBI Taxonomy" id="1121388"/>
    <lineage>
        <taxon>Bacteria</taxon>
        <taxon>Pseudomonadati</taxon>
        <taxon>Pseudomonadota</taxon>
        <taxon>Betaproteobacteria</taxon>
        <taxon>Burkholderiales</taxon>
        <taxon>Alcaligenaceae</taxon>
        <taxon>Derxia</taxon>
    </lineage>
</organism>